<evidence type="ECO:0000313" key="1">
    <source>
        <dbReference type="EMBL" id="GGX40948.1"/>
    </source>
</evidence>
<gene>
    <name evidence="1" type="ORF">GCM10010946_19190</name>
</gene>
<proteinExistence type="predicted"/>
<name>A0ABQ2XXN6_9BURK</name>
<accession>A0ABQ2XXN6</accession>
<protein>
    <submittedName>
        <fullName evidence="1">Uncharacterized protein</fullName>
    </submittedName>
</protein>
<keyword evidence="2" id="KW-1185">Reference proteome</keyword>
<reference evidence="2" key="1">
    <citation type="journal article" date="2019" name="Int. J. Syst. Evol. Microbiol.">
        <title>The Global Catalogue of Microorganisms (GCM) 10K type strain sequencing project: providing services to taxonomists for standard genome sequencing and annotation.</title>
        <authorList>
            <consortium name="The Broad Institute Genomics Platform"/>
            <consortium name="The Broad Institute Genome Sequencing Center for Infectious Disease"/>
            <person name="Wu L."/>
            <person name="Ma J."/>
        </authorList>
    </citation>
    <scope>NUCLEOTIDE SEQUENCE [LARGE SCALE GENOMIC DNA]</scope>
    <source>
        <strain evidence="2">KCTC 23917</strain>
    </source>
</reference>
<sequence length="170" mass="18158">MQTYQETNMDRSDHFSAASSFSESTALDSAAGSLTSSFQGFSEQTEIHSGTPAQLGAYRFQLSPLQSTRSMLMQIERDGETIINAPLPLQFAKGELRSASIRIRGAEYLLLAVSSASRAIQSSKRWFAMFRADGSKVCATPVSGALAAIVPTGDGIALHFSGGASMKIRV</sequence>
<evidence type="ECO:0000313" key="2">
    <source>
        <dbReference type="Proteomes" id="UP000653343"/>
    </source>
</evidence>
<comment type="caution">
    <text evidence="1">The sequence shown here is derived from an EMBL/GenBank/DDBJ whole genome shotgun (WGS) entry which is preliminary data.</text>
</comment>
<dbReference type="Proteomes" id="UP000653343">
    <property type="component" value="Unassembled WGS sequence"/>
</dbReference>
<dbReference type="EMBL" id="BMYU01000004">
    <property type="protein sequence ID" value="GGX40948.1"/>
    <property type="molecule type" value="Genomic_DNA"/>
</dbReference>
<organism evidence="1 2">
    <name type="scientific">Undibacterium squillarum</name>
    <dbReference type="NCBI Taxonomy" id="1131567"/>
    <lineage>
        <taxon>Bacteria</taxon>
        <taxon>Pseudomonadati</taxon>
        <taxon>Pseudomonadota</taxon>
        <taxon>Betaproteobacteria</taxon>
        <taxon>Burkholderiales</taxon>
        <taxon>Oxalobacteraceae</taxon>
        <taxon>Undibacterium</taxon>
    </lineage>
</organism>